<name>A0A1U7ILJ6_9CYAN</name>
<keyword evidence="6 8" id="KW-1133">Transmembrane helix</keyword>
<dbReference type="InterPro" id="IPR038770">
    <property type="entry name" value="Na+/solute_symporter_sf"/>
</dbReference>
<evidence type="ECO:0000256" key="3">
    <source>
        <dbReference type="ARBA" id="ARBA00022448"/>
    </source>
</evidence>
<keyword evidence="7 8" id="KW-0472">Membrane</keyword>
<evidence type="ECO:0000256" key="7">
    <source>
        <dbReference type="ARBA" id="ARBA00023136"/>
    </source>
</evidence>
<gene>
    <name evidence="9" type="ORF">NIES2119_11285</name>
</gene>
<evidence type="ECO:0000256" key="5">
    <source>
        <dbReference type="ARBA" id="ARBA00022692"/>
    </source>
</evidence>
<dbReference type="InterPro" id="IPR004776">
    <property type="entry name" value="Mem_transp_PIN-like"/>
</dbReference>
<dbReference type="PANTHER" id="PTHR36838">
    <property type="entry name" value="AUXIN EFFLUX CARRIER FAMILY PROTEIN"/>
    <property type="match status" value="1"/>
</dbReference>
<dbReference type="RefSeq" id="WP_073593571.1">
    <property type="nucleotide sequence ID" value="NZ_MRCE01000009.1"/>
</dbReference>
<dbReference type="EMBL" id="MRCE01000009">
    <property type="protein sequence ID" value="OKH38131.1"/>
    <property type="molecule type" value="Genomic_DNA"/>
</dbReference>
<evidence type="ECO:0000256" key="1">
    <source>
        <dbReference type="ARBA" id="ARBA00004651"/>
    </source>
</evidence>
<feature type="transmembrane region" description="Helical" evidence="8">
    <location>
        <begin position="216"/>
        <end position="236"/>
    </location>
</feature>
<feature type="transmembrane region" description="Helical" evidence="8">
    <location>
        <begin position="149"/>
        <end position="174"/>
    </location>
</feature>
<accession>A0A1U7ILJ6</accession>
<feature type="transmembrane region" description="Helical" evidence="8">
    <location>
        <begin position="33"/>
        <end position="51"/>
    </location>
</feature>
<feature type="transmembrane region" description="Helical" evidence="8">
    <location>
        <begin position="278"/>
        <end position="299"/>
    </location>
</feature>
<feature type="transmembrane region" description="Helical" evidence="8">
    <location>
        <begin position="186"/>
        <end position="204"/>
    </location>
</feature>
<dbReference type="Proteomes" id="UP000185860">
    <property type="component" value="Unassembled WGS sequence"/>
</dbReference>
<reference evidence="9 10" key="1">
    <citation type="submission" date="2016-11" db="EMBL/GenBank/DDBJ databases">
        <title>Draft Genome Sequences of Nine Cyanobacterial Strains from Diverse Habitats.</title>
        <authorList>
            <person name="Zhu T."/>
            <person name="Hou S."/>
            <person name="Lu X."/>
            <person name="Hess W.R."/>
        </authorList>
    </citation>
    <scope>NUCLEOTIDE SEQUENCE [LARGE SCALE GENOMIC DNA]</scope>
    <source>
        <strain evidence="9 10">IAM M-71</strain>
    </source>
</reference>
<evidence type="ECO:0000256" key="6">
    <source>
        <dbReference type="ARBA" id="ARBA00022989"/>
    </source>
</evidence>
<feature type="transmembrane region" description="Helical" evidence="8">
    <location>
        <begin position="121"/>
        <end position="143"/>
    </location>
</feature>
<dbReference type="OrthoDB" id="419762at2"/>
<evidence type="ECO:0000313" key="9">
    <source>
        <dbReference type="EMBL" id="OKH38131.1"/>
    </source>
</evidence>
<feature type="transmembrane region" description="Helical" evidence="8">
    <location>
        <begin position="6"/>
        <end position="26"/>
    </location>
</feature>
<feature type="transmembrane region" description="Helical" evidence="8">
    <location>
        <begin position="306"/>
        <end position="327"/>
    </location>
</feature>
<evidence type="ECO:0000256" key="8">
    <source>
        <dbReference type="SAM" id="Phobius"/>
    </source>
</evidence>
<organism evidence="9 10">
    <name type="scientific">[Phormidium ambiguum] IAM M-71</name>
    <dbReference type="NCBI Taxonomy" id="454136"/>
    <lineage>
        <taxon>Bacteria</taxon>
        <taxon>Bacillati</taxon>
        <taxon>Cyanobacteriota</taxon>
        <taxon>Cyanophyceae</taxon>
        <taxon>Oscillatoriophycideae</taxon>
        <taxon>Aerosakkonematales</taxon>
        <taxon>Aerosakkonemataceae</taxon>
        <taxon>Floridanema</taxon>
    </lineage>
</organism>
<evidence type="ECO:0000256" key="2">
    <source>
        <dbReference type="ARBA" id="ARBA00010145"/>
    </source>
</evidence>
<protein>
    <submittedName>
        <fullName evidence="9">Transporter</fullName>
    </submittedName>
</protein>
<dbReference type="GO" id="GO:0005886">
    <property type="term" value="C:plasma membrane"/>
    <property type="evidence" value="ECO:0007669"/>
    <property type="project" value="UniProtKB-SubCell"/>
</dbReference>
<sequence>MVETLTHAYAPLLIWTGLGLLLFNFLPVNFPKLLGKGLYWFGVPIQIFALARQTEFSGGARIVPFLTIAIVLLSIGLASLVWRLLKWLNNQKERNPHLVKHFGSSPFLKFNFSDRSVQGSFILAAMLGNTGFVGLALTSSIISPENTNWAILYSVTNNVISTYGIAVFIASYFGHSQNKNNLWVQLRDVITVPSLWAFTLGFFSRNLEFTPTIESGLNLAVWIVIAAALVLVGVRLRSLQGWKSLKNALIPSALKNFLVPLLVGIIATHFGLTGETRLILVLMAGTPTALAVLILAEVYELDRELLASNIAMTSIGLLFTLPLWLILFG</sequence>
<evidence type="ECO:0000313" key="10">
    <source>
        <dbReference type="Proteomes" id="UP000185860"/>
    </source>
</evidence>
<proteinExistence type="inferred from homology"/>
<dbReference type="PANTHER" id="PTHR36838:SF1">
    <property type="entry name" value="SLR1864 PROTEIN"/>
    <property type="match status" value="1"/>
</dbReference>
<comment type="subcellular location">
    <subcellularLocation>
        <location evidence="1">Cell membrane</location>
        <topology evidence="1">Multi-pass membrane protein</topology>
    </subcellularLocation>
</comment>
<dbReference type="Pfam" id="PF03547">
    <property type="entry name" value="Mem_trans"/>
    <property type="match status" value="1"/>
</dbReference>
<dbReference type="Gene3D" id="1.20.1530.20">
    <property type="match status" value="1"/>
</dbReference>
<comment type="caution">
    <text evidence="9">The sequence shown here is derived from an EMBL/GenBank/DDBJ whole genome shotgun (WGS) entry which is preliminary data.</text>
</comment>
<evidence type="ECO:0000256" key="4">
    <source>
        <dbReference type="ARBA" id="ARBA00022475"/>
    </source>
</evidence>
<dbReference type="GO" id="GO:0055085">
    <property type="term" value="P:transmembrane transport"/>
    <property type="evidence" value="ECO:0007669"/>
    <property type="project" value="InterPro"/>
</dbReference>
<keyword evidence="3" id="KW-0813">Transport</keyword>
<keyword evidence="5 8" id="KW-0812">Transmembrane</keyword>
<dbReference type="STRING" id="454136.NIES2119_11285"/>
<comment type="similarity">
    <text evidence="2">Belongs to the auxin efflux carrier (TC 2.A.69) family.</text>
</comment>
<keyword evidence="4" id="KW-1003">Cell membrane</keyword>
<feature type="transmembrane region" description="Helical" evidence="8">
    <location>
        <begin position="63"/>
        <end position="85"/>
    </location>
</feature>
<dbReference type="AlphaFoldDB" id="A0A1U7ILJ6"/>
<feature type="transmembrane region" description="Helical" evidence="8">
    <location>
        <begin position="248"/>
        <end position="272"/>
    </location>
</feature>